<reference evidence="2" key="1">
    <citation type="submission" date="2020-03" db="EMBL/GenBank/DDBJ databases">
        <authorList>
            <person name="Weist P."/>
        </authorList>
    </citation>
    <scope>NUCLEOTIDE SEQUENCE</scope>
</reference>
<feature type="region of interest" description="Disordered" evidence="1">
    <location>
        <begin position="1"/>
        <end position="91"/>
    </location>
</feature>
<gene>
    <name evidence="2" type="ORF">PLEPLA_LOCUS5997</name>
</gene>
<dbReference type="AlphaFoldDB" id="A0A9N7TS73"/>
<accession>A0A9N7TS73</accession>
<organism evidence="2 3">
    <name type="scientific">Pleuronectes platessa</name>
    <name type="common">European plaice</name>
    <dbReference type="NCBI Taxonomy" id="8262"/>
    <lineage>
        <taxon>Eukaryota</taxon>
        <taxon>Metazoa</taxon>
        <taxon>Chordata</taxon>
        <taxon>Craniata</taxon>
        <taxon>Vertebrata</taxon>
        <taxon>Euteleostomi</taxon>
        <taxon>Actinopterygii</taxon>
        <taxon>Neopterygii</taxon>
        <taxon>Teleostei</taxon>
        <taxon>Neoteleostei</taxon>
        <taxon>Acanthomorphata</taxon>
        <taxon>Carangaria</taxon>
        <taxon>Pleuronectiformes</taxon>
        <taxon>Pleuronectoidei</taxon>
        <taxon>Pleuronectidae</taxon>
        <taxon>Pleuronectes</taxon>
    </lineage>
</organism>
<proteinExistence type="predicted"/>
<feature type="compositionally biased region" description="Basic and acidic residues" evidence="1">
    <location>
        <begin position="17"/>
        <end position="26"/>
    </location>
</feature>
<feature type="region of interest" description="Disordered" evidence="1">
    <location>
        <begin position="125"/>
        <end position="186"/>
    </location>
</feature>
<name>A0A9N7TS73_PLEPL</name>
<evidence type="ECO:0000313" key="2">
    <source>
        <dbReference type="EMBL" id="CAB1418175.1"/>
    </source>
</evidence>
<keyword evidence="3" id="KW-1185">Reference proteome</keyword>
<protein>
    <submittedName>
        <fullName evidence="2">Uncharacterized protein</fullName>
    </submittedName>
</protein>
<dbReference type="EMBL" id="CADEAL010000309">
    <property type="protein sequence ID" value="CAB1418175.1"/>
    <property type="molecule type" value="Genomic_DNA"/>
</dbReference>
<feature type="compositionally biased region" description="Acidic residues" evidence="1">
    <location>
        <begin position="128"/>
        <end position="186"/>
    </location>
</feature>
<comment type="caution">
    <text evidence="2">The sequence shown here is derived from an EMBL/GenBank/DDBJ whole genome shotgun (WGS) entry which is preliminary data.</text>
</comment>
<evidence type="ECO:0000313" key="3">
    <source>
        <dbReference type="Proteomes" id="UP001153269"/>
    </source>
</evidence>
<sequence>MEAPPYDEGFPPKSRSLKLDSKRKEGAEDEWESKPPFRKGAMKIQHSGKDGPSDQLLNEYLRSRNPMMRRRGGGRGTITEGPTPGQGPRCRLCRAAPEEVQHSIWDSVHWEAQYMYDVCPLIGRNIIDEDDDDDDDEGDDEDDYDHEDDDEGDEDDDDDEDGDGYDDDEDDEGDDDEDGDDEDDGW</sequence>
<evidence type="ECO:0000256" key="1">
    <source>
        <dbReference type="SAM" id="MobiDB-lite"/>
    </source>
</evidence>
<dbReference type="Proteomes" id="UP001153269">
    <property type="component" value="Unassembled WGS sequence"/>
</dbReference>